<organism evidence="4">
    <name type="scientific">Haemonchus placei</name>
    <name type="common">Barber's pole worm</name>
    <dbReference type="NCBI Taxonomy" id="6290"/>
    <lineage>
        <taxon>Eukaryota</taxon>
        <taxon>Metazoa</taxon>
        <taxon>Ecdysozoa</taxon>
        <taxon>Nematoda</taxon>
        <taxon>Chromadorea</taxon>
        <taxon>Rhabditida</taxon>
        <taxon>Rhabditina</taxon>
        <taxon>Rhabditomorpha</taxon>
        <taxon>Strongyloidea</taxon>
        <taxon>Trichostrongylidae</taxon>
        <taxon>Haemonchus</taxon>
    </lineage>
</organism>
<reference evidence="2 3" key="2">
    <citation type="submission" date="2018-11" db="EMBL/GenBank/DDBJ databases">
        <authorList>
            <consortium name="Pathogen Informatics"/>
        </authorList>
    </citation>
    <scope>NUCLEOTIDE SEQUENCE [LARGE SCALE GENOMIC DNA]</scope>
    <source>
        <strain evidence="2 3">MHpl1</strain>
    </source>
</reference>
<dbReference type="Proteomes" id="UP000268014">
    <property type="component" value="Unassembled WGS sequence"/>
</dbReference>
<evidence type="ECO:0000256" key="1">
    <source>
        <dbReference type="SAM" id="MobiDB-lite"/>
    </source>
</evidence>
<dbReference type="AlphaFoldDB" id="A0A0N4WVT3"/>
<evidence type="ECO:0000313" key="3">
    <source>
        <dbReference type="Proteomes" id="UP000268014"/>
    </source>
</evidence>
<feature type="compositionally biased region" description="Acidic residues" evidence="1">
    <location>
        <begin position="7"/>
        <end position="22"/>
    </location>
</feature>
<feature type="region of interest" description="Disordered" evidence="1">
    <location>
        <begin position="1"/>
        <end position="80"/>
    </location>
</feature>
<keyword evidence="3" id="KW-1185">Reference proteome</keyword>
<sequence>MPRGVEEVEDSLESIDDYDCQQESECRAEESLVYDEDQLNRLHEPKQEDSKEQRQSRSERRKGTEEQSSDPLEPEQKRRKLIKEIEELNRDIQSNRQRPNELWRISPK</sequence>
<evidence type="ECO:0000313" key="2">
    <source>
        <dbReference type="EMBL" id="VDO57917.1"/>
    </source>
</evidence>
<accession>A0A0N4WVT3</accession>
<reference evidence="4" key="1">
    <citation type="submission" date="2017-02" db="UniProtKB">
        <authorList>
            <consortium name="WormBaseParasite"/>
        </authorList>
    </citation>
    <scope>IDENTIFICATION</scope>
</reference>
<dbReference type="EMBL" id="UZAF01019136">
    <property type="protein sequence ID" value="VDO57917.1"/>
    <property type="molecule type" value="Genomic_DNA"/>
</dbReference>
<dbReference type="WBParaSite" id="HPLM_0001581801-mRNA-1">
    <property type="protein sequence ID" value="HPLM_0001581801-mRNA-1"/>
    <property type="gene ID" value="HPLM_0001581801"/>
</dbReference>
<gene>
    <name evidence="2" type="ORF">HPLM_LOCUS15810</name>
</gene>
<evidence type="ECO:0000313" key="4">
    <source>
        <dbReference type="WBParaSite" id="HPLM_0001581801-mRNA-1"/>
    </source>
</evidence>
<feature type="compositionally biased region" description="Basic and acidic residues" evidence="1">
    <location>
        <begin position="38"/>
        <end position="65"/>
    </location>
</feature>
<name>A0A0N4WVT3_HAEPC</name>
<protein>
    <submittedName>
        <fullName evidence="4">BHLH domain-containing protein</fullName>
    </submittedName>
</protein>
<proteinExistence type="predicted"/>